<evidence type="ECO:0000313" key="3">
    <source>
        <dbReference type="Proteomes" id="UP001151699"/>
    </source>
</evidence>
<comment type="caution">
    <text evidence="2">The sequence shown here is derived from an EMBL/GenBank/DDBJ whole genome shotgun (WGS) entry which is preliminary data.</text>
</comment>
<dbReference type="EMBL" id="WJQU01000002">
    <property type="protein sequence ID" value="KAJ6642772.1"/>
    <property type="molecule type" value="Genomic_DNA"/>
</dbReference>
<gene>
    <name evidence="2" type="primary">wun_2</name>
    <name evidence="2" type="ORF">Bhyg_07726</name>
</gene>
<keyword evidence="3" id="KW-1185">Reference proteome</keyword>
<keyword evidence="1" id="KW-1133">Transmembrane helix</keyword>
<keyword evidence="1" id="KW-0472">Membrane</keyword>
<dbReference type="Proteomes" id="UP001151699">
    <property type="component" value="Chromosome B"/>
</dbReference>
<evidence type="ECO:0000256" key="1">
    <source>
        <dbReference type="SAM" id="Phobius"/>
    </source>
</evidence>
<dbReference type="AlphaFoldDB" id="A0A9Q0N388"/>
<name>A0A9Q0N388_9DIPT</name>
<proteinExistence type="predicted"/>
<protein>
    <submittedName>
        <fullName evidence="2">Phosphatidate phosphatase</fullName>
    </submittedName>
</protein>
<organism evidence="2 3">
    <name type="scientific">Pseudolycoriella hygida</name>
    <dbReference type="NCBI Taxonomy" id="35572"/>
    <lineage>
        <taxon>Eukaryota</taxon>
        <taxon>Metazoa</taxon>
        <taxon>Ecdysozoa</taxon>
        <taxon>Arthropoda</taxon>
        <taxon>Hexapoda</taxon>
        <taxon>Insecta</taxon>
        <taxon>Pterygota</taxon>
        <taxon>Neoptera</taxon>
        <taxon>Endopterygota</taxon>
        <taxon>Diptera</taxon>
        <taxon>Nematocera</taxon>
        <taxon>Sciaroidea</taxon>
        <taxon>Sciaridae</taxon>
        <taxon>Pseudolycoriella</taxon>
    </lineage>
</organism>
<keyword evidence="1" id="KW-0812">Transmembrane</keyword>
<feature type="transmembrane region" description="Helical" evidence="1">
    <location>
        <begin position="96"/>
        <end position="112"/>
    </location>
</feature>
<evidence type="ECO:0000313" key="2">
    <source>
        <dbReference type="EMBL" id="KAJ6642772.1"/>
    </source>
</evidence>
<sequence length="113" mass="13129">MSMTNELEITERTPLKLNHTSVEVESEMSENCSAPKPEMDDTRRIIIKFLIDFTTLLLIGIPILAFFLWGNPYERGFFCDDESLMHPFHESTIKNYYLYIVGLVLPIILGRMI</sequence>
<reference evidence="2" key="1">
    <citation type="submission" date="2022-07" db="EMBL/GenBank/DDBJ databases">
        <authorList>
            <person name="Trinca V."/>
            <person name="Uliana J.V.C."/>
            <person name="Torres T.T."/>
            <person name="Ward R.J."/>
            <person name="Monesi N."/>
        </authorList>
    </citation>
    <scope>NUCLEOTIDE SEQUENCE</scope>
    <source>
        <strain evidence="2">HSMRA1968</strain>
        <tissue evidence="2">Whole embryos</tissue>
    </source>
</reference>
<dbReference type="OrthoDB" id="8907274at2759"/>
<feature type="transmembrane region" description="Helical" evidence="1">
    <location>
        <begin position="49"/>
        <end position="69"/>
    </location>
</feature>
<accession>A0A9Q0N388</accession>